<protein>
    <submittedName>
        <fullName evidence="6">Winged helix-turn-helix domain-containing protein</fullName>
    </submittedName>
</protein>
<evidence type="ECO:0000256" key="3">
    <source>
        <dbReference type="PROSITE-ProRule" id="PRU01091"/>
    </source>
</evidence>
<dbReference type="CDD" id="cd00383">
    <property type="entry name" value="trans_reg_C"/>
    <property type="match status" value="1"/>
</dbReference>
<dbReference type="InterPro" id="IPR001867">
    <property type="entry name" value="OmpR/PhoB-type_DNA-bd"/>
</dbReference>
<keyword evidence="4" id="KW-1133">Transmembrane helix</keyword>
<evidence type="ECO:0000256" key="4">
    <source>
        <dbReference type="SAM" id="Phobius"/>
    </source>
</evidence>
<evidence type="ECO:0000259" key="5">
    <source>
        <dbReference type="PROSITE" id="PS51755"/>
    </source>
</evidence>
<dbReference type="Gene3D" id="2.120.10.30">
    <property type="entry name" value="TolB, C-terminal domain"/>
    <property type="match status" value="2"/>
</dbReference>
<dbReference type="InterPro" id="IPR011659">
    <property type="entry name" value="WD40"/>
</dbReference>
<dbReference type="Pfam" id="PF07676">
    <property type="entry name" value="PD40"/>
    <property type="match status" value="3"/>
</dbReference>
<dbReference type="PANTHER" id="PTHR36842">
    <property type="entry name" value="PROTEIN TOLB HOMOLOG"/>
    <property type="match status" value="1"/>
</dbReference>
<comment type="similarity">
    <text evidence="1">Belongs to the TolB family.</text>
</comment>
<dbReference type="Gene3D" id="1.10.10.10">
    <property type="entry name" value="Winged helix-like DNA-binding domain superfamily/Winged helix DNA-binding domain"/>
    <property type="match status" value="1"/>
</dbReference>
<feature type="DNA-binding region" description="OmpR/PhoB-type" evidence="3">
    <location>
        <begin position="4"/>
        <end position="102"/>
    </location>
</feature>
<dbReference type="Proteomes" id="UP000316416">
    <property type="component" value="Chromosome"/>
</dbReference>
<dbReference type="SMART" id="SM00862">
    <property type="entry name" value="Trans_reg_C"/>
    <property type="match status" value="1"/>
</dbReference>
<evidence type="ECO:0000256" key="2">
    <source>
        <dbReference type="ARBA" id="ARBA00023125"/>
    </source>
</evidence>
<organism evidence="6 7">
    <name type="scientific">Shewanella eurypsychrophilus</name>
    <dbReference type="NCBI Taxonomy" id="2593656"/>
    <lineage>
        <taxon>Bacteria</taxon>
        <taxon>Pseudomonadati</taxon>
        <taxon>Pseudomonadota</taxon>
        <taxon>Gammaproteobacteria</taxon>
        <taxon>Alteromonadales</taxon>
        <taxon>Shewanellaceae</taxon>
        <taxon>Shewanella</taxon>
    </lineage>
</organism>
<dbReference type="SUPFAM" id="SSF46894">
    <property type="entry name" value="C-terminal effector domain of the bipartite response regulators"/>
    <property type="match status" value="1"/>
</dbReference>
<feature type="domain" description="OmpR/PhoB-type" evidence="5">
    <location>
        <begin position="4"/>
        <end position="102"/>
    </location>
</feature>
<keyword evidence="4" id="KW-0812">Transmembrane</keyword>
<evidence type="ECO:0000313" key="7">
    <source>
        <dbReference type="Proteomes" id="UP000316416"/>
    </source>
</evidence>
<dbReference type="EMBL" id="CP045503">
    <property type="protein sequence ID" value="QPG56694.1"/>
    <property type="molecule type" value="Genomic_DNA"/>
</dbReference>
<proteinExistence type="inferred from homology"/>
<dbReference type="InterPro" id="IPR036388">
    <property type="entry name" value="WH-like_DNA-bd_sf"/>
</dbReference>
<dbReference type="SUPFAM" id="SSF82171">
    <property type="entry name" value="DPP6 N-terminal domain-like"/>
    <property type="match status" value="1"/>
</dbReference>
<gene>
    <name evidence="6" type="ORF">FM038_004075</name>
</gene>
<feature type="transmembrane region" description="Helical" evidence="4">
    <location>
        <begin position="148"/>
        <end position="172"/>
    </location>
</feature>
<sequence>MITQPRYRLADRLIDPSQCTILKDGTLLKVELRAMQVLLCLIKHAGEPVSRDMLLDEVWSGGEVSDNAINRIIGLLRNQLGDNAKSPSFIKTLPKVGYVLIAETSIVKEVSKEEKFTQEVIAGSNIDERDGSGAHSAKRRLFSWLYRYSWSFTLFFIGLFSLSSWLTFQYFFKNPIDIPAYHSAELKRLTFLDGQEFSPVLSPDGKYLAFSQRELDEKNWRIGVMELATRSIVYLDDPMDSQGYPAFNPDGTKLAYLSFNQEGGCKINLVEIKNGKFGDIGTITDCKSQMQATSIAWKPSGKSLFYIDEDHQYDYLTEKKVFSVAINGEDKQQITQPYSIGRGDYALSLSPDGRYLAIIRNVRWYQTQVILLSLETGIWQDLFTVDILLHTVSWTRDSRSLIYRSLSSHLTKFHIESNSHSQLTNIMQPIISPISNQNGEIVAVLGDFFKTEIWRLKTSIKTGLDNFSTNDTICSARYISSNGKNDRATTSLDGSKVAFISDRTGVPEIWLKQGTENEVKLSNFETINNIKDISFSSDGKMILGRLNSKPFVFNVLERKIKYIKIKSADEVYSVSWGDGIDSIVATIDSLGQSSLKLIDIDSGDIIQTLSDGGEYGKYSGDGSFYFTKRSGAGLWTLYDGKEILVVDDFSIRSNLSWVINNGYLYNLVKISGSYSLEFIDMKTFDKTHIKLPFEHLRGHSVSVDANGVAYVVISRAKNIDVIHIEYN</sequence>
<dbReference type="PROSITE" id="PS51755">
    <property type="entry name" value="OMPR_PHOB"/>
    <property type="match status" value="1"/>
</dbReference>
<name>A0ABX6V262_9GAMM</name>
<evidence type="ECO:0000256" key="1">
    <source>
        <dbReference type="ARBA" id="ARBA00009820"/>
    </source>
</evidence>
<keyword evidence="2 3" id="KW-0238">DNA-binding</keyword>
<dbReference type="SUPFAM" id="SSF69304">
    <property type="entry name" value="Tricorn protease N-terminal domain"/>
    <property type="match status" value="1"/>
</dbReference>
<keyword evidence="7" id="KW-1185">Reference proteome</keyword>
<dbReference type="InterPro" id="IPR011042">
    <property type="entry name" value="6-blade_b-propeller_TolB-like"/>
</dbReference>
<keyword evidence="4" id="KW-0472">Membrane</keyword>
<reference evidence="6" key="1">
    <citation type="submission" date="2021-07" db="EMBL/GenBank/DDBJ databases">
        <title>Shewanella sp. YLB-07 whole genome sequence.</title>
        <authorList>
            <person name="Yu L."/>
        </authorList>
    </citation>
    <scope>NUCLEOTIDE SEQUENCE</scope>
    <source>
        <strain evidence="6">YLB-08</strain>
    </source>
</reference>
<evidence type="ECO:0000313" key="6">
    <source>
        <dbReference type="EMBL" id="QPG56694.1"/>
    </source>
</evidence>
<dbReference type="Pfam" id="PF00486">
    <property type="entry name" value="Trans_reg_C"/>
    <property type="match status" value="1"/>
</dbReference>
<dbReference type="PANTHER" id="PTHR36842:SF1">
    <property type="entry name" value="PROTEIN TOLB"/>
    <property type="match status" value="1"/>
</dbReference>
<accession>A0ABX6V262</accession>
<dbReference type="InterPro" id="IPR016032">
    <property type="entry name" value="Sig_transdc_resp-reg_C-effctor"/>
</dbReference>